<protein>
    <submittedName>
        <fullName evidence="1">Uncharacterized protein</fullName>
    </submittedName>
</protein>
<accession>A0A8H6VZ46</accession>
<evidence type="ECO:0000313" key="1">
    <source>
        <dbReference type="EMBL" id="KAF7299117.1"/>
    </source>
</evidence>
<sequence>MAELLPSSLSVENVPVTDPSDLATLCKAVRTQVSVGVDPNRHRELSFSIPANVDRELLIERLLAYQESQKGFTLKITIDKAKLRIRQFTTPISRACAANFADMVQQQATLLAWKTGAMSELDLTRRTLHGSGGMHKEGDNSIQPETRKLSDLPSLVVEVGYSESLSELYRDVDEWMLMSAGQCYSVKLIVAIKISSDSLSPNQRVLVEFFERASQVNSALPYHASRVPNLGPLEWSLDSITPENITGLDIPLKYIYDKIPPVFVGPDLHIDAVWMRPWVTSMLSSR</sequence>
<dbReference type="AlphaFoldDB" id="A0A8H6VZ46"/>
<dbReference type="EMBL" id="JACAZF010000007">
    <property type="protein sequence ID" value="KAF7299117.1"/>
    <property type="molecule type" value="Genomic_DNA"/>
</dbReference>
<reference evidence="1" key="1">
    <citation type="submission" date="2020-05" db="EMBL/GenBank/DDBJ databases">
        <title>Mycena genomes resolve the evolution of fungal bioluminescence.</title>
        <authorList>
            <person name="Tsai I.J."/>
        </authorList>
    </citation>
    <scope>NUCLEOTIDE SEQUENCE</scope>
    <source>
        <strain evidence="1">171206Taipei</strain>
    </source>
</reference>
<name>A0A8H6VZ46_9AGAR</name>
<dbReference type="Proteomes" id="UP000636479">
    <property type="component" value="Unassembled WGS sequence"/>
</dbReference>
<comment type="caution">
    <text evidence="1">The sequence shown here is derived from an EMBL/GenBank/DDBJ whole genome shotgun (WGS) entry which is preliminary data.</text>
</comment>
<keyword evidence="2" id="KW-1185">Reference proteome</keyword>
<dbReference type="RefSeq" id="XP_037218505.1">
    <property type="nucleotide sequence ID" value="XM_037365263.1"/>
</dbReference>
<dbReference type="OrthoDB" id="3062536at2759"/>
<dbReference type="GeneID" id="59347779"/>
<gene>
    <name evidence="1" type="ORF">MIND_00860000</name>
</gene>
<proteinExistence type="predicted"/>
<organism evidence="1 2">
    <name type="scientific">Mycena indigotica</name>
    <dbReference type="NCBI Taxonomy" id="2126181"/>
    <lineage>
        <taxon>Eukaryota</taxon>
        <taxon>Fungi</taxon>
        <taxon>Dikarya</taxon>
        <taxon>Basidiomycota</taxon>
        <taxon>Agaricomycotina</taxon>
        <taxon>Agaricomycetes</taxon>
        <taxon>Agaricomycetidae</taxon>
        <taxon>Agaricales</taxon>
        <taxon>Marasmiineae</taxon>
        <taxon>Mycenaceae</taxon>
        <taxon>Mycena</taxon>
    </lineage>
</organism>
<evidence type="ECO:0000313" key="2">
    <source>
        <dbReference type="Proteomes" id="UP000636479"/>
    </source>
</evidence>